<dbReference type="Gene3D" id="3.10.450.50">
    <property type="match status" value="1"/>
</dbReference>
<accession>A0ABT4MYI2</accession>
<evidence type="ECO:0000313" key="2">
    <source>
        <dbReference type="Proteomes" id="UP001067235"/>
    </source>
</evidence>
<dbReference type="InterPro" id="IPR009959">
    <property type="entry name" value="Cyclase_SnoaL-like"/>
</dbReference>
<dbReference type="SUPFAM" id="SSF54427">
    <property type="entry name" value="NTF2-like"/>
    <property type="match status" value="1"/>
</dbReference>
<dbReference type="Proteomes" id="UP001067235">
    <property type="component" value="Unassembled WGS sequence"/>
</dbReference>
<comment type="caution">
    <text evidence="1">The sequence shown here is derived from an EMBL/GenBank/DDBJ whole genome shotgun (WGS) entry which is preliminary data.</text>
</comment>
<organism evidence="1 2">
    <name type="scientific">Gordonia rubripertincta</name>
    <name type="common">Rhodococcus corallinus</name>
    <dbReference type="NCBI Taxonomy" id="36822"/>
    <lineage>
        <taxon>Bacteria</taxon>
        <taxon>Bacillati</taxon>
        <taxon>Actinomycetota</taxon>
        <taxon>Actinomycetes</taxon>
        <taxon>Mycobacteriales</taxon>
        <taxon>Gordoniaceae</taxon>
        <taxon>Gordonia</taxon>
    </lineage>
</organism>
<gene>
    <name evidence="1" type="ORF">O4213_12280</name>
</gene>
<sequence>MSNTRSVIEQHISAFNSRDTESDPWSVDAEMIAPAGTFSGREGVLGFLGVFQAAFSDGALTVSDWVVDGDRAAVEGVFAGTHDGVLQSPNGEVPPTGKSISFRWSASYQVRGDALLYEHLYFDQLDFLGQLGLLPA</sequence>
<reference evidence="1" key="1">
    <citation type="submission" date="2022-12" db="EMBL/GenBank/DDBJ databases">
        <authorList>
            <person name="Krivoruchko A.V."/>
            <person name="Elkin A."/>
        </authorList>
    </citation>
    <scope>NUCLEOTIDE SEQUENCE</scope>
    <source>
        <strain evidence="1">IEGM 1388</strain>
    </source>
</reference>
<dbReference type="Pfam" id="PF07366">
    <property type="entry name" value="SnoaL"/>
    <property type="match status" value="1"/>
</dbReference>
<dbReference type="InterPro" id="IPR032710">
    <property type="entry name" value="NTF2-like_dom_sf"/>
</dbReference>
<name>A0ABT4MYI2_GORRU</name>
<keyword evidence="2" id="KW-1185">Reference proteome</keyword>
<proteinExistence type="predicted"/>
<dbReference type="RefSeq" id="WP_084837990.1">
    <property type="nucleotide sequence ID" value="NZ_JAPWIE010000003.1"/>
</dbReference>
<protein>
    <submittedName>
        <fullName evidence="1">Ester cyclase</fullName>
    </submittedName>
</protein>
<dbReference type="PANTHER" id="PTHR38436">
    <property type="entry name" value="POLYKETIDE CYCLASE SNOAL-LIKE DOMAIN"/>
    <property type="match status" value="1"/>
</dbReference>
<dbReference type="PANTHER" id="PTHR38436:SF1">
    <property type="entry name" value="ESTER CYCLASE"/>
    <property type="match status" value="1"/>
</dbReference>
<evidence type="ECO:0000313" key="1">
    <source>
        <dbReference type="EMBL" id="MCZ4550762.1"/>
    </source>
</evidence>
<dbReference type="EMBL" id="JAPWIE010000003">
    <property type="protein sequence ID" value="MCZ4550762.1"/>
    <property type="molecule type" value="Genomic_DNA"/>
</dbReference>